<dbReference type="EMBL" id="BAABHV010000009">
    <property type="protein sequence ID" value="GAA5053230.1"/>
    <property type="molecule type" value="Genomic_DNA"/>
</dbReference>
<sequence>MSILGEMLGIAALVPAMAGSIALPDDGGPSQLVLALCRGGALAIPMDRGERPAMPATICCAKGCQRRDKRNPLDPEQ</sequence>
<comment type="caution">
    <text evidence="1">The sequence shown here is derived from an EMBL/GenBank/DDBJ whole genome shotgun (WGS) entry which is preliminary data.</text>
</comment>
<name>A0ABP9KB93_9SPHN</name>
<accession>A0ABP9KB93</accession>
<reference evidence="2" key="1">
    <citation type="journal article" date="2019" name="Int. J. Syst. Evol. Microbiol.">
        <title>The Global Catalogue of Microorganisms (GCM) 10K type strain sequencing project: providing services to taxonomists for standard genome sequencing and annotation.</title>
        <authorList>
            <consortium name="The Broad Institute Genomics Platform"/>
            <consortium name="The Broad Institute Genome Sequencing Center for Infectious Disease"/>
            <person name="Wu L."/>
            <person name="Ma J."/>
        </authorList>
    </citation>
    <scope>NUCLEOTIDE SEQUENCE [LARGE SCALE GENOMIC DNA]</scope>
    <source>
        <strain evidence="2">JCM 18014</strain>
    </source>
</reference>
<organism evidence="1 2">
    <name type="scientific">Erythrobacter westpacificensis</name>
    <dbReference type="NCBI Taxonomy" id="1055231"/>
    <lineage>
        <taxon>Bacteria</taxon>
        <taxon>Pseudomonadati</taxon>
        <taxon>Pseudomonadota</taxon>
        <taxon>Alphaproteobacteria</taxon>
        <taxon>Sphingomonadales</taxon>
        <taxon>Erythrobacteraceae</taxon>
        <taxon>Erythrobacter/Porphyrobacter group</taxon>
        <taxon>Erythrobacter</taxon>
    </lineage>
</organism>
<evidence type="ECO:0000313" key="1">
    <source>
        <dbReference type="EMBL" id="GAA5053230.1"/>
    </source>
</evidence>
<gene>
    <name evidence="1" type="ORF">GCM10023208_14950</name>
</gene>
<keyword evidence="2" id="KW-1185">Reference proteome</keyword>
<protein>
    <submittedName>
        <fullName evidence="1">Uncharacterized protein</fullName>
    </submittedName>
</protein>
<proteinExistence type="predicted"/>
<dbReference type="RefSeq" id="WP_346032478.1">
    <property type="nucleotide sequence ID" value="NZ_BAABHV010000009.1"/>
</dbReference>
<dbReference type="Proteomes" id="UP001500518">
    <property type="component" value="Unassembled WGS sequence"/>
</dbReference>
<evidence type="ECO:0000313" key="2">
    <source>
        <dbReference type="Proteomes" id="UP001500518"/>
    </source>
</evidence>